<dbReference type="Proteomes" id="UP000008898">
    <property type="component" value="Chromosome"/>
</dbReference>
<protein>
    <submittedName>
        <fullName evidence="2">Conserved hypothetical lipoprotein</fullName>
    </submittedName>
</protein>
<dbReference type="SMART" id="SM00564">
    <property type="entry name" value="PQQ"/>
    <property type="match status" value="7"/>
</dbReference>
<dbReference type="RefSeq" id="WP_013995236.1">
    <property type="nucleotide sequence ID" value="NC_015844.1"/>
</dbReference>
<evidence type="ECO:0000313" key="2">
    <source>
        <dbReference type="EMBL" id="CAZ98046.1"/>
    </source>
</evidence>
<dbReference type="PROSITE" id="PS51257">
    <property type="entry name" value="PROKAR_LIPOPROTEIN"/>
    <property type="match status" value="1"/>
</dbReference>
<gene>
    <name evidence="2" type="ordered locus">zobellia_3908</name>
</gene>
<reference evidence="3" key="1">
    <citation type="submission" date="2009-07" db="EMBL/GenBank/DDBJ databases">
        <title>Complete genome sequence of Zobellia galactanivorans Dsij.</title>
        <authorList>
            <consortium name="Genoscope - CEA"/>
        </authorList>
    </citation>
    <scope>NUCLEOTIDE SEQUENCE [LARGE SCALE GENOMIC DNA]</scope>
    <source>
        <strain evidence="3">DSM 12802 / CCUG 47099 / CIP 106680 / NCIMB 13871 / Dsij</strain>
    </source>
</reference>
<reference evidence="2 3" key="2">
    <citation type="journal article" date="2012" name="Environ. Microbiol.">
        <title>Characterization of the first alginolytic operons in a marine bacterium: from their emergence in marine Flavobacteriia to their independent transfers to marine Proteobacteria and human gut Bacteroides.</title>
        <authorList>
            <person name="Thomas F."/>
            <person name="Barbeyron T."/>
            <person name="Tonon T."/>
            <person name="Genicot S."/>
            <person name="Czjzek M."/>
            <person name="Michel G."/>
        </authorList>
    </citation>
    <scope>NUCLEOTIDE SEQUENCE [LARGE SCALE GENOMIC DNA]</scope>
    <source>
        <strain evidence="3">DSM 12802 / CCUG 47099 / CIP 106680 / NCIMB 13871 / Dsij</strain>
    </source>
</reference>
<keyword evidence="3" id="KW-1185">Reference proteome</keyword>
<keyword evidence="2" id="KW-0449">Lipoprotein</keyword>
<dbReference type="InterPro" id="IPR002372">
    <property type="entry name" value="PQQ_rpt_dom"/>
</dbReference>
<dbReference type="PANTHER" id="PTHR34512">
    <property type="entry name" value="CELL SURFACE PROTEIN"/>
    <property type="match status" value="1"/>
</dbReference>
<dbReference type="EMBL" id="FP476056">
    <property type="protein sequence ID" value="CAZ98046.1"/>
    <property type="molecule type" value="Genomic_DNA"/>
</dbReference>
<dbReference type="InterPro" id="IPR011047">
    <property type="entry name" value="Quinoprotein_ADH-like_sf"/>
</dbReference>
<dbReference type="OrthoDB" id="9816081at2"/>
<dbReference type="KEGG" id="zga:ZOBELLIA_3908"/>
<proteinExistence type="predicted"/>
<dbReference type="AlphaFoldDB" id="G0L892"/>
<dbReference type="InterPro" id="IPR015943">
    <property type="entry name" value="WD40/YVTN_repeat-like_dom_sf"/>
</dbReference>
<dbReference type="Pfam" id="PF13360">
    <property type="entry name" value="PQQ_2"/>
    <property type="match status" value="2"/>
</dbReference>
<name>G0L892_ZOBGA</name>
<dbReference type="SUPFAM" id="SSF50998">
    <property type="entry name" value="Quinoprotein alcohol dehydrogenase-like"/>
    <property type="match status" value="2"/>
</dbReference>
<dbReference type="Gene3D" id="2.40.128.630">
    <property type="match status" value="1"/>
</dbReference>
<feature type="domain" description="Pyrrolo-quinoline quinone repeat" evidence="1">
    <location>
        <begin position="54"/>
        <end position="197"/>
    </location>
</feature>
<dbReference type="STRING" id="63186.ZOBELLIA_3908"/>
<dbReference type="Gene3D" id="2.130.10.10">
    <property type="entry name" value="YVTN repeat-like/Quinoprotein amine dehydrogenase"/>
    <property type="match status" value="1"/>
</dbReference>
<dbReference type="HOGENOM" id="CLU_637687_0_0_10"/>
<accession>G0L892</accession>
<sequence length="430" mass="47454">MKNTFLSRTVFWGIVLVFVASCTKDDGVELNENGEVIHPEKGGQIVSGDPELNNFIIAAKDETIYTVDAQTGEETVIYAFPDLTDFVGPSDYNNGTIYVTSDDNSINALSVADRRFLWDRYMLEFNFGSMGETRPICIDGVCYASGGSGVVVAVDEATGNLKWYYTTDPNGKLDYVLNVNKPPIVYGDKVYVFSNKGYYSNLPAYLHILDKETGGLIQKQKLPYEPSGVPVFMENTMYLPAKNLYVIDLDTLNTLWMFEANGVGTPFVSGDKLVVSAIPYGQSIGSVLYCLDKNTKSTLWEVETGANSLWAPLIVGNVVFSNYDKGTNFPSATNAKPFALDLRNGEELWKNEDVSVDFSPVYANGILFTHGHDILRNKNDEDSVGLLAMDANTGETLWLNPLFKYGSHIVPLVVADNGVFGPSYYRGKQN</sequence>
<organism evidence="2 3">
    <name type="scientific">Zobellia galactanivorans (strain DSM 12802 / CCUG 47099 / CIP 106680 / NCIMB 13871 / Dsij)</name>
    <dbReference type="NCBI Taxonomy" id="63186"/>
    <lineage>
        <taxon>Bacteria</taxon>
        <taxon>Pseudomonadati</taxon>
        <taxon>Bacteroidota</taxon>
        <taxon>Flavobacteriia</taxon>
        <taxon>Flavobacteriales</taxon>
        <taxon>Flavobacteriaceae</taxon>
        <taxon>Zobellia</taxon>
    </lineage>
</organism>
<evidence type="ECO:0000313" key="3">
    <source>
        <dbReference type="Proteomes" id="UP000008898"/>
    </source>
</evidence>
<dbReference type="PANTHER" id="PTHR34512:SF30">
    <property type="entry name" value="OUTER MEMBRANE PROTEIN ASSEMBLY FACTOR BAMB"/>
    <property type="match status" value="1"/>
</dbReference>
<dbReference type="InterPro" id="IPR018391">
    <property type="entry name" value="PQQ_b-propeller_rpt"/>
</dbReference>
<evidence type="ECO:0000259" key="1">
    <source>
        <dbReference type="Pfam" id="PF13360"/>
    </source>
</evidence>
<feature type="domain" description="Pyrrolo-quinoline quinone repeat" evidence="1">
    <location>
        <begin position="256"/>
        <end position="398"/>
    </location>
</feature>